<dbReference type="InterPro" id="IPR003382">
    <property type="entry name" value="Flavoprotein"/>
</dbReference>
<dbReference type="EMBL" id="MG673929">
    <property type="protein sequence ID" value="AVH76813.1"/>
    <property type="molecule type" value="Genomic_DNA"/>
</dbReference>
<protein>
    <submittedName>
        <fullName evidence="2">MicD</fullName>
    </submittedName>
</protein>
<dbReference type="SUPFAM" id="SSF52507">
    <property type="entry name" value="Homo-oligomeric flavin-containing Cys decarboxylases, HFCD"/>
    <property type="match status" value="1"/>
</dbReference>
<dbReference type="Gene3D" id="3.40.50.1950">
    <property type="entry name" value="Flavin prenyltransferase-like"/>
    <property type="match status" value="1"/>
</dbReference>
<evidence type="ECO:0000259" key="1">
    <source>
        <dbReference type="Pfam" id="PF02441"/>
    </source>
</evidence>
<sequence length="181" mass="19711">MRVTMIATGAVSAAHLPMYLSWLRRRDAHGLERIVMTRSAAQFVSPLSLRSIAGVPVIQDDWNSFSTADLHHVELGETSDVILVYPATVNYLMRVSLLAFDTPSVAAIATGACTTVLCPSLPPRIIEHPLYLAARDRIQAVPQYRMVEPVVGESLASAAPGSVPPPLWELWPDLEGMVTQP</sequence>
<accession>A0A2L2P6R2</accession>
<name>A0A2L2P6R2_9MICO</name>
<dbReference type="InterPro" id="IPR036551">
    <property type="entry name" value="Flavin_trans-like"/>
</dbReference>
<dbReference type="Pfam" id="PF02441">
    <property type="entry name" value="Flavoprotein"/>
    <property type="match status" value="1"/>
</dbReference>
<reference evidence="2" key="1">
    <citation type="submission" date="2017-12" db="EMBL/GenBank/DDBJ databases">
        <title>The anti-staphylococcal lipolanthines contain the amino acid avionin.</title>
        <authorList>
            <person name="Wiebach V."/>
            <person name="Mainz A."/>
            <person name="Siegert M.-A.J."/>
            <person name="Jungmann N.A."/>
            <person name="Lesquame G."/>
            <person name="Tirat S."/>
            <person name="Dreux-Zigha A."/>
            <person name="Aszodi J."/>
            <person name="Le Beller D."/>
            <person name="Suessmuth R.D."/>
        </authorList>
    </citation>
    <scope>NUCLEOTIDE SEQUENCE</scope>
    <source>
        <strain evidence="2">5913</strain>
    </source>
</reference>
<proteinExistence type="predicted"/>
<organism evidence="2">
    <name type="scientific">Microbacterium arborescens</name>
    <dbReference type="NCBI Taxonomy" id="33883"/>
    <lineage>
        <taxon>Bacteria</taxon>
        <taxon>Bacillati</taxon>
        <taxon>Actinomycetota</taxon>
        <taxon>Actinomycetes</taxon>
        <taxon>Micrococcales</taxon>
        <taxon>Microbacteriaceae</taxon>
        <taxon>Microbacterium</taxon>
    </lineage>
</organism>
<gene>
    <name evidence="2" type="primary">micD</name>
</gene>
<feature type="domain" description="Flavoprotein" evidence="1">
    <location>
        <begin position="1"/>
        <end position="95"/>
    </location>
</feature>
<evidence type="ECO:0000313" key="2">
    <source>
        <dbReference type="EMBL" id="AVH76813.1"/>
    </source>
</evidence>
<dbReference type="GO" id="GO:0003824">
    <property type="term" value="F:catalytic activity"/>
    <property type="evidence" value="ECO:0007669"/>
    <property type="project" value="InterPro"/>
</dbReference>
<dbReference type="AlphaFoldDB" id="A0A2L2P6R2"/>